<proteinExistence type="predicted"/>
<dbReference type="KEGG" id="rsin:B6N60_01931"/>
<dbReference type="PANTHER" id="PTHR40037">
    <property type="entry name" value="PHOSPHOESTERASE YJCG-RELATED"/>
    <property type="match status" value="1"/>
</dbReference>
<protein>
    <recommendedName>
        <fullName evidence="3">2'-5' RNA ligase</fullName>
    </recommendedName>
</protein>
<dbReference type="EMBL" id="CP021056">
    <property type="protein sequence ID" value="QXE23242.1"/>
    <property type="molecule type" value="Genomic_DNA"/>
</dbReference>
<evidence type="ECO:0000313" key="2">
    <source>
        <dbReference type="Proteomes" id="UP000683511"/>
    </source>
</evidence>
<dbReference type="RefSeq" id="WP_199317674.1">
    <property type="nucleotide sequence ID" value="NZ_CP021056.1"/>
</dbReference>
<gene>
    <name evidence="1" type="ORF">B6N60_01931</name>
</gene>
<organism evidence="1 2">
    <name type="scientific">Richelia sinica FACHB-800</name>
    <dbReference type="NCBI Taxonomy" id="1357546"/>
    <lineage>
        <taxon>Bacteria</taxon>
        <taxon>Bacillati</taxon>
        <taxon>Cyanobacteriota</taxon>
        <taxon>Cyanophyceae</taxon>
        <taxon>Nostocales</taxon>
        <taxon>Nostocaceae</taxon>
        <taxon>Richelia</taxon>
    </lineage>
</organism>
<evidence type="ECO:0000313" key="1">
    <source>
        <dbReference type="EMBL" id="QXE23242.1"/>
    </source>
</evidence>
<keyword evidence="2" id="KW-1185">Reference proteome</keyword>
<reference evidence="1" key="1">
    <citation type="submission" date="2017-04" db="EMBL/GenBank/DDBJ databases">
        <title>Genome deletions in a multicellular cyanobacterial endosymbiont for morphological adaptation in marine diatoms.</title>
        <authorList>
            <person name="Wang Y."/>
            <person name="Gao H."/>
            <person name="Li R."/>
            <person name="Xu X."/>
        </authorList>
    </citation>
    <scope>NUCLEOTIDE SEQUENCE</scope>
    <source>
        <strain evidence="1">FACHB 800</strain>
    </source>
</reference>
<dbReference type="Proteomes" id="UP000683511">
    <property type="component" value="Chromosome"/>
</dbReference>
<name>A0A975T6W5_9NOST</name>
<dbReference type="InterPro" id="IPR009097">
    <property type="entry name" value="Cyclic_Pdiesterase"/>
</dbReference>
<dbReference type="Pfam" id="PF13563">
    <property type="entry name" value="2_5_RNA_ligase2"/>
    <property type="match status" value="1"/>
</dbReference>
<dbReference type="AlphaFoldDB" id="A0A975T6W5"/>
<dbReference type="SUPFAM" id="SSF55144">
    <property type="entry name" value="LigT-like"/>
    <property type="match status" value="1"/>
</dbReference>
<accession>A0A975T6W5</accession>
<evidence type="ECO:0008006" key="3">
    <source>
        <dbReference type="Google" id="ProtNLM"/>
    </source>
</evidence>
<dbReference type="PANTHER" id="PTHR40037:SF1">
    <property type="entry name" value="PHOSPHOESTERASE SAOUHSC_00951-RELATED"/>
    <property type="match status" value="1"/>
</dbReference>
<dbReference type="InterPro" id="IPR050580">
    <property type="entry name" value="2H_phosphoesterase_YjcG-like"/>
</dbReference>
<sequence length="182" mass="20998">MKNRFFIAILPPAPIQVYANEIKQYFADKYSSRGAQKSPPHITLYPPFAWLDADVSVLETTLREFAQTQQPFVINLKGFAAFPPRVIYLNVERSQELLRMQAALMAYLETRLGLVDPVSQQRPFVPHMTVAFRDLSKQNFHAAWPEFQNRQVEFTFTASHLTLLLHDGQRWNVKTDFPCVGV</sequence>
<dbReference type="Gene3D" id="3.90.1140.10">
    <property type="entry name" value="Cyclic phosphodiesterase"/>
    <property type="match status" value="1"/>
</dbReference>